<dbReference type="NCBIfam" id="TIGR02436">
    <property type="entry name" value="four helix bundle protein"/>
    <property type="match status" value="1"/>
</dbReference>
<protein>
    <submittedName>
        <fullName evidence="1">Four helix bundle protein</fullName>
    </submittedName>
</protein>
<reference evidence="1 2" key="1">
    <citation type="submission" date="2021-01" db="EMBL/GenBank/DDBJ databases">
        <title>Carboxyliciviraga sp.nov., isolated from coastal sediments.</title>
        <authorList>
            <person name="Lu D."/>
            <person name="Zhang T."/>
        </authorList>
    </citation>
    <scope>NUCLEOTIDE SEQUENCE [LARGE SCALE GENOMIC DNA]</scope>
    <source>
        <strain evidence="1 2">N1Y132</strain>
    </source>
</reference>
<comment type="caution">
    <text evidence="1">The sequence shown here is derived from an EMBL/GenBank/DDBJ whole genome shotgun (WGS) entry which is preliminary data.</text>
</comment>
<keyword evidence="2" id="KW-1185">Reference proteome</keyword>
<dbReference type="PANTHER" id="PTHR38471">
    <property type="entry name" value="FOUR HELIX BUNDLE PROTEIN"/>
    <property type="match status" value="1"/>
</dbReference>
<accession>A0ABS1HE87</accession>
<dbReference type="InterPro" id="IPR012657">
    <property type="entry name" value="23S_rRNA-intervening_sequence"/>
</dbReference>
<dbReference type="RefSeq" id="WP_200463158.1">
    <property type="nucleotide sequence ID" value="NZ_JAENRR010000002.1"/>
</dbReference>
<proteinExistence type="predicted"/>
<dbReference type="Pfam" id="PF05635">
    <property type="entry name" value="23S_rRNA_IVP"/>
    <property type="match status" value="1"/>
</dbReference>
<dbReference type="CDD" id="cd16377">
    <property type="entry name" value="23S_rRNA_IVP_like"/>
    <property type="match status" value="1"/>
</dbReference>
<dbReference type="EMBL" id="JAENRR010000002">
    <property type="protein sequence ID" value="MBK3515926.1"/>
    <property type="molecule type" value="Genomic_DNA"/>
</dbReference>
<evidence type="ECO:0000313" key="1">
    <source>
        <dbReference type="EMBL" id="MBK3515926.1"/>
    </source>
</evidence>
<dbReference type="InterPro" id="IPR036583">
    <property type="entry name" value="23S_rRNA_IVS_sf"/>
</dbReference>
<sequence length="117" mass="13709">MHNFRELKVWQKARHLVKDIYLLAKDLPEEEKFGLISQMRRASVSIPSNIAEGTGRRTDKEFGRFLDIAIGSAYELETQLMLCFDLDFITDDTFNELEIKVQEIERMISALRERLSQ</sequence>
<dbReference type="SUPFAM" id="SSF158446">
    <property type="entry name" value="IVS-encoded protein-like"/>
    <property type="match status" value="1"/>
</dbReference>
<name>A0ABS1HE87_9BACT</name>
<gene>
    <name evidence="1" type="ORF">JIV24_01150</name>
</gene>
<evidence type="ECO:0000313" key="2">
    <source>
        <dbReference type="Proteomes" id="UP000605676"/>
    </source>
</evidence>
<organism evidence="1 2">
    <name type="scientific">Carboxylicivirga marina</name>
    <dbReference type="NCBI Taxonomy" id="2800988"/>
    <lineage>
        <taxon>Bacteria</taxon>
        <taxon>Pseudomonadati</taxon>
        <taxon>Bacteroidota</taxon>
        <taxon>Bacteroidia</taxon>
        <taxon>Marinilabiliales</taxon>
        <taxon>Marinilabiliaceae</taxon>
        <taxon>Carboxylicivirga</taxon>
    </lineage>
</organism>
<dbReference type="Gene3D" id="1.20.1440.60">
    <property type="entry name" value="23S rRNA-intervening sequence"/>
    <property type="match status" value="1"/>
</dbReference>
<dbReference type="Proteomes" id="UP000605676">
    <property type="component" value="Unassembled WGS sequence"/>
</dbReference>
<dbReference type="PANTHER" id="PTHR38471:SF2">
    <property type="entry name" value="FOUR HELIX BUNDLE PROTEIN"/>
    <property type="match status" value="1"/>
</dbReference>